<proteinExistence type="predicted"/>
<accession>A0ABR9LKJ9</accession>
<reference evidence="1 2" key="1">
    <citation type="submission" date="2020-10" db="EMBL/GenBank/DDBJ databases">
        <title>Sequencing the genomes of 1000 actinobacteria strains.</title>
        <authorList>
            <person name="Klenk H.-P."/>
        </authorList>
    </citation>
    <scope>NUCLEOTIDE SEQUENCE [LARGE SCALE GENOMIC DNA]</scope>
    <source>
        <strain evidence="1 2">DSM 46661</strain>
    </source>
</reference>
<evidence type="ECO:0000313" key="2">
    <source>
        <dbReference type="Proteomes" id="UP000656548"/>
    </source>
</evidence>
<name>A0ABR9LKJ9_9PSEU</name>
<sequence>MRRVDSDEAYVLDLCDEILGERGQRQARFDWLRGDPGRNGRTVRLPVDSYWPDHQLVVEYREIQHNQPVPHFDKPDRLTVSGVHRGQQRALYDQRRDQLIPAHGLRLVVIKPSDLAADRRGRLRRDRDNDQLALRTKLI</sequence>
<organism evidence="1 2">
    <name type="scientific">Amycolatopsis roodepoortensis</name>
    <dbReference type="NCBI Taxonomy" id="700274"/>
    <lineage>
        <taxon>Bacteria</taxon>
        <taxon>Bacillati</taxon>
        <taxon>Actinomycetota</taxon>
        <taxon>Actinomycetes</taxon>
        <taxon>Pseudonocardiales</taxon>
        <taxon>Pseudonocardiaceae</taxon>
        <taxon>Amycolatopsis</taxon>
    </lineage>
</organism>
<comment type="caution">
    <text evidence="1">The sequence shown here is derived from an EMBL/GenBank/DDBJ whole genome shotgun (WGS) entry which is preliminary data.</text>
</comment>
<dbReference type="EMBL" id="JADBEJ010000008">
    <property type="protein sequence ID" value="MBE1581209.1"/>
    <property type="molecule type" value="Genomic_DNA"/>
</dbReference>
<dbReference type="RefSeq" id="WP_225950819.1">
    <property type="nucleotide sequence ID" value="NZ_JADBEJ010000008.1"/>
</dbReference>
<dbReference type="Proteomes" id="UP000656548">
    <property type="component" value="Unassembled WGS sequence"/>
</dbReference>
<gene>
    <name evidence="1" type="ORF">H4W30_008290</name>
</gene>
<evidence type="ECO:0000313" key="1">
    <source>
        <dbReference type="EMBL" id="MBE1581209.1"/>
    </source>
</evidence>
<keyword evidence="2" id="KW-1185">Reference proteome</keyword>
<protein>
    <submittedName>
        <fullName evidence="1">Uncharacterized protein</fullName>
    </submittedName>
</protein>